<proteinExistence type="predicted"/>
<name>A0ABN1TRE3_9ACTN</name>
<accession>A0ABN1TRE3</accession>
<evidence type="ECO:0000313" key="3">
    <source>
        <dbReference type="Proteomes" id="UP001501581"/>
    </source>
</evidence>
<evidence type="ECO:0000313" key="2">
    <source>
        <dbReference type="EMBL" id="GAA1099199.1"/>
    </source>
</evidence>
<dbReference type="EMBL" id="BAAALG010000006">
    <property type="protein sequence ID" value="GAA1099199.1"/>
    <property type="molecule type" value="Genomic_DNA"/>
</dbReference>
<gene>
    <name evidence="2" type="ORF">GCM10009668_16030</name>
</gene>
<dbReference type="Proteomes" id="UP001501581">
    <property type="component" value="Unassembled WGS sequence"/>
</dbReference>
<reference evidence="2 3" key="1">
    <citation type="journal article" date="2019" name="Int. J. Syst. Evol. Microbiol.">
        <title>The Global Catalogue of Microorganisms (GCM) 10K type strain sequencing project: providing services to taxonomists for standard genome sequencing and annotation.</title>
        <authorList>
            <consortium name="The Broad Institute Genomics Platform"/>
            <consortium name="The Broad Institute Genome Sequencing Center for Infectious Disease"/>
            <person name="Wu L."/>
            <person name="Ma J."/>
        </authorList>
    </citation>
    <scope>NUCLEOTIDE SEQUENCE [LARGE SCALE GENOMIC DNA]</scope>
    <source>
        <strain evidence="2 3">JCM 13008</strain>
    </source>
</reference>
<protein>
    <submittedName>
        <fullName evidence="2">Uncharacterized protein</fullName>
    </submittedName>
</protein>
<feature type="region of interest" description="Disordered" evidence="1">
    <location>
        <begin position="1"/>
        <end position="69"/>
    </location>
</feature>
<feature type="compositionally biased region" description="Basic and acidic residues" evidence="1">
    <location>
        <begin position="28"/>
        <end position="43"/>
    </location>
</feature>
<feature type="compositionally biased region" description="Polar residues" evidence="1">
    <location>
        <begin position="8"/>
        <end position="26"/>
    </location>
</feature>
<feature type="compositionally biased region" description="Polar residues" evidence="1">
    <location>
        <begin position="47"/>
        <end position="60"/>
    </location>
</feature>
<comment type="caution">
    <text evidence="2">The sequence shown here is derived from an EMBL/GenBank/DDBJ whole genome shotgun (WGS) entry which is preliminary data.</text>
</comment>
<keyword evidence="3" id="KW-1185">Reference proteome</keyword>
<organism evidence="2 3">
    <name type="scientific">Nocardioides dubius</name>
    <dbReference type="NCBI Taxonomy" id="317019"/>
    <lineage>
        <taxon>Bacteria</taxon>
        <taxon>Bacillati</taxon>
        <taxon>Actinomycetota</taxon>
        <taxon>Actinomycetes</taxon>
        <taxon>Propionibacteriales</taxon>
        <taxon>Nocardioidaceae</taxon>
        <taxon>Nocardioides</taxon>
    </lineage>
</organism>
<sequence>MDGEPTGTEIQPTAWYQVNFSTTPITGTREEDDPRATNARDLRANPLSCSRTDTSATFDSPPTLPPRRH</sequence>
<evidence type="ECO:0000256" key="1">
    <source>
        <dbReference type="SAM" id="MobiDB-lite"/>
    </source>
</evidence>